<name>A0A4R9C4U7_9FIRM</name>
<proteinExistence type="inferred from homology"/>
<dbReference type="AlphaFoldDB" id="A0A4R9C4U7"/>
<dbReference type="OrthoDB" id="9808602at2"/>
<evidence type="ECO:0000256" key="2">
    <source>
        <dbReference type="SAM" id="Phobius"/>
    </source>
</evidence>
<dbReference type="GeneID" id="97030382"/>
<feature type="domain" description="Bacterial sugar transferase" evidence="3">
    <location>
        <begin position="35"/>
        <end position="227"/>
    </location>
</feature>
<comment type="caution">
    <text evidence="4">The sequence shown here is derived from an EMBL/GenBank/DDBJ whole genome shotgun (WGS) entry which is preliminary data.</text>
</comment>
<keyword evidence="2" id="KW-1133">Transmembrane helix</keyword>
<dbReference type="EMBL" id="SCFR01000007">
    <property type="protein sequence ID" value="TFF66751.1"/>
    <property type="molecule type" value="Genomic_DNA"/>
</dbReference>
<keyword evidence="5" id="KW-1185">Reference proteome</keyword>
<dbReference type="Pfam" id="PF02397">
    <property type="entry name" value="Bac_transf"/>
    <property type="match status" value="1"/>
</dbReference>
<dbReference type="PANTHER" id="PTHR30576">
    <property type="entry name" value="COLANIC BIOSYNTHESIS UDP-GLUCOSE LIPID CARRIER TRANSFERASE"/>
    <property type="match status" value="1"/>
</dbReference>
<evidence type="ECO:0000256" key="1">
    <source>
        <dbReference type="ARBA" id="ARBA00006464"/>
    </source>
</evidence>
<accession>A0A4R9C4U7</accession>
<evidence type="ECO:0000259" key="3">
    <source>
        <dbReference type="Pfam" id="PF02397"/>
    </source>
</evidence>
<dbReference type="Proteomes" id="UP000297454">
    <property type="component" value="Unassembled WGS sequence"/>
</dbReference>
<feature type="transmembrane region" description="Helical" evidence="2">
    <location>
        <begin position="37"/>
        <end position="61"/>
    </location>
</feature>
<sequence length="228" mass="26852">MKLKKWDDLPESYKNDKVKFYYDILKKRKLSLIFKRIFDIVLSSILLLLLSPVILILSIWIKLDSKGEIFFRQERVTQYGKIFRIFKFRTMVKDANKLGSQVTVSNDSRITKVGKFIRKVRLDEIPQLINVLLGDMTFVGTRPEVKKYVDNYTPEMLATLLLPAGITSEASINYKDEEKILTKNKNVDETYIKIILPEKMKYNLESIKKQSFLYDISIMFKTFIEVLR</sequence>
<gene>
    <name evidence="4" type="ORF">EQF91_03075</name>
</gene>
<keyword evidence="2" id="KW-0472">Membrane</keyword>
<dbReference type="RefSeq" id="WP_134710201.1">
    <property type="nucleotide sequence ID" value="NZ_CP119081.1"/>
</dbReference>
<protein>
    <submittedName>
        <fullName evidence="4">Sugar transferase</fullName>
    </submittedName>
</protein>
<keyword evidence="2" id="KW-0812">Transmembrane</keyword>
<dbReference type="InterPro" id="IPR003362">
    <property type="entry name" value="Bact_transf"/>
</dbReference>
<evidence type="ECO:0000313" key="4">
    <source>
        <dbReference type="EMBL" id="TFF66751.1"/>
    </source>
</evidence>
<dbReference type="PANTHER" id="PTHR30576:SF0">
    <property type="entry name" value="UNDECAPRENYL-PHOSPHATE N-ACETYLGALACTOSAMINYL 1-PHOSPHATE TRANSFERASE-RELATED"/>
    <property type="match status" value="1"/>
</dbReference>
<organism evidence="4 5">
    <name type="scientific">Helcococcus ovis</name>
    <dbReference type="NCBI Taxonomy" id="72026"/>
    <lineage>
        <taxon>Bacteria</taxon>
        <taxon>Bacillati</taxon>
        <taxon>Bacillota</taxon>
        <taxon>Tissierellia</taxon>
        <taxon>Tissierellales</taxon>
        <taxon>Peptoniphilaceae</taxon>
        <taxon>Helcococcus</taxon>
    </lineage>
</organism>
<keyword evidence="4" id="KW-0808">Transferase</keyword>
<comment type="similarity">
    <text evidence="1">Belongs to the bacterial sugar transferase family.</text>
</comment>
<dbReference type="GO" id="GO:0016780">
    <property type="term" value="F:phosphotransferase activity, for other substituted phosphate groups"/>
    <property type="evidence" value="ECO:0007669"/>
    <property type="project" value="TreeGrafter"/>
</dbReference>
<reference evidence="4 5" key="1">
    <citation type="submission" date="2019-01" db="EMBL/GenBank/DDBJ databases">
        <title>Draft Genome Sequences of Helcococcus ovis Strains Isolated from the Uterus and Vagina of Dairy Cows with Metritis.</title>
        <authorList>
            <person name="Cunha F."/>
            <person name="Jeon S.J."/>
            <person name="Kutzer P."/>
            <person name="Galvao K.N."/>
        </authorList>
    </citation>
    <scope>NUCLEOTIDE SEQUENCE [LARGE SCALE GENOMIC DNA]</scope>
    <source>
        <strain evidence="4 5">KG-37</strain>
    </source>
</reference>
<evidence type="ECO:0000313" key="5">
    <source>
        <dbReference type="Proteomes" id="UP000297454"/>
    </source>
</evidence>